<protein>
    <recommendedName>
        <fullName evidence="8">MAPEG family protein</fullName>
    </recommendedName>
</protein>
<feature type="transmembrane region" description="Helical" evidence="5">
    <location>
        <begin position="119"/>
        <end position="139"/>
    </location>
</feature>
<evidence type="ECO:0000256" key="4">
    <source>
        <dbReference type="ARBA" id="ARBA00023136"/>
    </source>
</evidence>
<dbReference type="EMBL" id="PIPL01000003">
    <property type="protein sequence ID" value="RUO23851.1"/>
    <property type="molecule type" value="Genomic_DNA"/>
</dbReference>
<dbReference type="InterPro" id="IPR023352">
    <property type="entry name" value="MAPEG-like_dom_sf"/>
</dbReference>
<dbReference type="Gene3D" id="1.20.120.550">
    <property type="entry name" value="Membrane associated eicosanoid/glutathione metabolism-like domain"/>
    <property type="match status" value="1"/>
</dbReference>
<evidence type="ECO:0000313" key="7">
    <source>
        <dbReference type="Proteomes" id="UP000288293"/>
    </source>
</evidence>
<dbReference type="Proteomes" id="UP000288293">
    <property type="component" value="Unassembled WGS sequence"/>
</dbReference>
<evidence type="ECO:0008006" key="8">
    <source>
        <dbReference type="Google" id="ProtNLM"/>
    </source>
</evidence>
<dbReference type="InterPro" id="IPR001129">
    <property type="entry name" value="Membr-assoc_MAPEG"/>
</dbReference>
<name>A0A432W3E2_9GAMM</name>
<proteinExistence type="predicted"/>
<dbReference type="RefSeq" id="WP_126804271.1">
    <property type="nucleotide sequence ID" value="NZ_PIPL01000003.1"/>
</dbReference>
<evidence type="ECO:0000256" key="2">
    <source>
        <dbReference type="ARBA" id="ARBA00022692"/>
    </source>
</evidence>
<evidence type="ECO:0000256" key="1">
    <source>
        <dbReference type="ARBA" id="ARBA00004370"/>
    </source>
</evidence>
<dbReference type="OrthoDB" id="5880499at2"/>
<evidence type="ECO:0000313" key="6">
    <source>
        <dbReference type="EMBL" id="RUO23851.1"/>
    </source>
</evidence>
<dbReference type="GO" id="GO:0016020">
    <property type="term" value="C:membrane"/>
    <property type="evidence" value="ECO:0007669"/>
    <property type="project" value="UniProtKB-SubCell"/>
</dbReference>
<keyword evidence="7" id="KW-1185">Reference proteome</keyword>
<sequence>MPDLSDYNSSLLWISILIAMIMVQWLIASGRKAKQPGALPGTPPTNQSHADFTFRAWRTHQNSLENASTMLGAGFFAILAGANPAWVSGLLAIMVVARIAHMVLYYSIATDKNPSPRSYFFLIAWLANAGLLICGFVALF</sequence>
<evidence type="ECO:0000256" key="5">
    <source>
        <dbReference type="SAM" id="Phobius"/>
    </source>
</evidence>
<dbReference type="AlphaFoldDB" id="A0A432W3E2"/>
<organism evidence="6 7">
    <name type="scientific">Aliidiomarina minuta</name>
    <dbReference type="NCBI Taxonomy" id="880057"/>
    <lineage>
        <taxon>Bacteria</taxon>
        <taxon>Pseudomonadati</taxon>
        <taxon>Pseudomonadota</taxon>
        <taxon>Gammaproteobacteria</taxon>
        <taxon>Alteromonadales</taxon>
        <taxon>Idiomarinaceae</taxon>
        <taxon>Aliidiomarina</taxon>
    </lineage>
</organism>
<evidence type="ECO:0000256" key="3">
    <source>
        <dbReference type="ARBA" id="ARBA00022989"/>
    </source>
</evidence>
<feature type="transmembrane region" description="Helical" evidence="5">
    <location>
        <begin position="12"/>
        <end position="28"/>
    </location>
</feature>
<feature type="transmembrane region" description="Helical" evidence="5">
    <location>
        <begin position="86"/>
        <end position="107"/>
    </location>
</feature>
<comment type="subcellular location">
    <subcellularLocation>
        <location evidence="1">Membrane</location>
    </subcellularLocation>
</comment>
<keyword evidence="4 5" id="KW-0472">Membrane</keyword>
<dbReference type="SUPFAM" id="SSF161084">
    <property type="entry name" value="MAPEG domain-like"/>
    <property type="match status" value="1"/>
</dbReference>
<reference evidence="6 7" key="1">
    <citation type="journal article" date="2011" name="Front. Microbiol.">
        <title>Genomic signatures of strain selection and enhancement in Bacillus atrophaeus var. globigii, a historical biowarfare simulant.</title>
        <authorList>
            <person name="Gibbons H.S."/>
            <person name="Broomall S.M."/>
            <person name="McNew L.A."/>
            <person name="Daligault H."/>
            <person name="Chapman C."/>
            <person name="Bruce D."/>
            <person name="Karavis M."/>
            <person name="Krepps M."/>
            <person name="McGregor P.A."/>
            <person name="Hong C."/>
            <person name="Park K.H."/>
            <person name="Akmal A."/>
            <person name="Feldman A."/>
            <person name="Lin J.S."/>
            <person name="Chang W.E."/>
            <person name="Higgs B.W."/>
            <person name="Demirev P."/>
            <person name="Lindquist J."/>
            <person name="Liem A."/>
            <person name="Fochler E."/>
            <person name="Read T.D."/>
            <person name="Tapia R."/>
            <person name="Johnson S."/>
            <person name="Bishop-Lilly K.A."/>
            <person name="Detter C."/>
            <person name="Han C."/>
            <person name="Sozhamannan S."/>
            <person name="Rosenzweig C.N."/>
            <person name="Skowronski E.W."/>
        </authorList>
    </citation>
    <scope>NUCLEOTIDE SEQUENCE [LARGE SCALE GENOMIC DNA]</scope>
    <source>
        <strain evidence="6 7">MLST1</strain>
    </source>
</reference>
<gene>
    <name evidence="6" type="ORF">CWE09_11910</name>
</gene>
<keyword evidence="3 5" id="KW-1133">Transmembrane helix</keyword>
<dbReference type="Pfam" id="PF01124">
    <property type="entry name" value="MAPEG"/>
    <property type="match status" value="1"/>
</dbReference>
<comment type="caution">
    <text evidence="6">The sequence shown here is derived from an EMBL/GenBank/DDBJ whole genome shotgun (WGS) entry which is preliminary data.</text>
</comment>
<keyword evidence="2 5" id="KW-0812">Transmembrane</keyword>
<accession>A0A432W3E2</accession>